<organism evidence="1 2">
    <name type="scientific">Thalassovita gelatinovora</name>
    <name type="common">Thalassobius gelatinovorus</name>
    <dbReference type="NCBI Taxonomy" id="53501"/>
    <lineage>
        <taxon>Bacteria</taxon>
        <taxon>Pseudomonadati</taxon>
        <taxon>Pseudomonadota</taxon>
        <taxon>Alphaproteobacteria</taxon>
        <taxon>Rhodobacterales</taxon>
        <taxon>Roseobacteraceae</taxon>
        <taxon>Thalassovita</taxon>
    </lineage>
</organism>
<name>A0A0P1FI20_THAGE</name>
<protein>
    <submittedName>
        <fullName evidence="1">Uncharacterized protein</fullName>
    </submittedName>
</protein>
<keyword evidence="2" id="KW-1185">Reference proteome</keyword>
<dbReference type="AlphaFoldDB" id="A0A0P1FI20"/>
<gene>
    <name evidence="1" type="ORF">TG4357_03095</name>
</gene>
<reference evidence="1 2" key="1">
    <citation type="submission" date="2015-09" db="EMBL/GenBank/DDBJ databases">
        <authorList>
            <consortium name="Swine Surveillance"/>
        </authorList>
    </citation>
    <scope>NUCLEOTIDE SEQUENCE [LARGE SCALE GENOMIC DNA]</scope>
    <source>
        <strain evidence="1 2">CECT 4357</strain>
    </source>
</reference>
<accession>A0A0P1FI20</accession>
<dbReference type="Proteomes" id="UP000051587">
    <property type="component" value="Unassembled WGS sequence"/>
</dbReference>
<dbReference type="EMBL" id="CYSA01000026">
    <property type="protein sequence ID" value="CUH67593.1"/>
    <property type="molecule type" value="Genomic_DNA"/>
</dbReference>
<evidence type="ECO:0000313" key="1">
    <source>
        <dbReference type="EMBL" id="CUH67593.1"/>
    </source>
</evidence>
<sequence length="76" mass="8908">MLQPRSTQHFFTFSLGFSLKLEKKHLKIRKNQDYASCSCSIFTLLAERFAPLQLRLRLSRPRPRPMISRMISDVPA</sequence>
<proteinExistence type="predicted"/>
<evidence type="ECO:0000313" key="2">
    <source>
        <dbReference type="Proteomes" id="UP000051587"/>
    </source>
</evidence>